<proteinExistence type="predicted"/>
<feature type="region of interest" description="Disordered" evidence="1">
    <location>
        <begin position="147"/>
        <end position="172"/>
    </location>
</feature>
<protein>
    <submittedName>
        <fullName evidence="2">Uncharacterized protein</fullName>
    </submittedName>
</protein>
<organism evidence="2 3">
    <name type="scientific">Trichonephila clavata</name>
    <name type="common">Joro spider</name>
    <name type="synonym">Nephila clavata</name>
    <dbReference type="NCBI Taxonomy" id="2740835"/>
    <lineage>
        <taxon>Eukaryota</taxon>
        <taxon>Metazoa</taxon>
        <taxon>Ecdysozoa</taxon>
        <taxon>Arthropoda</taxon>
        <taxon>Chelicerata</taxon>
        <taxon>Arachnida</taxon>
        <taxon>Araneae</taxon>
        <taxon>Araneomorphae</taxon>
        <taxon>Entelegynae</taxon>
        <taxon>Araneoidea</taxon>
        <taxon>Nephilidae</taxon>
        <taxon>Trichonephila</taxon>
    </lineage>
</organism>
<feature type="region of interest" description="Disordered" evidence="1">
    <location>
        <begin position="238"/>
        <end position="310"/>
    </location>
</feature>
<sequence length="371" mass="41400">MNGHGEQSSQGEEAMQLGTEPLLATTSDPLEHCAQIKKREKLINIKQLRIRYLVDMIEIETFDKDITDASEIESLIKEKAKAELEFAIQMGELKVLFPCPVPCCQHTNANEINSFRTTQKRPAESPILPAKLIINNNNKNVKKLKPQKWTTSKVDSQTTNPAKKTKQESKISLDKISNDSVIPTSNAFASLGIDEVDSADNDVSIEDTLPSPKVKPIMLRLKTDHNLVLKAIKDKFPDSTNKLSQRSKQKPEPPRKPATEIKIPKTELPKQKKVTPNLSFANAVKSDQQRAARSDKPKPAKNNSKSDMVKNQEQNFTAGCISTMSEFRKLFQRFPGLLEAGKALKNAKSDEERLDIYMGVMASTVTPQPSP</sequence>
<dbReference type="Proteomes" id="UP000887116">
    <property type="component" value="Unassembled WGS sequence"/>
</dbReference>
<dbReference type="AlphaFoldDB" id="A0A8X6KHG3"/>
<accession>A0A8X6KHG3</accession>
<evidence type="ECO:0000313" key="2">
    <source>
        <dbReference type="EMBL" id="GFQ76220.1"/>
    </source>
</evidence>
<comment type="caution">
    <text evidence="2">The sequence shown here is derived from an EMBL/GenBank/DDBJ whole genome shotgun (WGS) entry which is preliminary data.</text>
</comment>
<dbReference type="OrthoDB" id="7477923at2759"/>
<evidence type="ECO:0000313" key="3">
    <source>
        <dbReference type="Proteomes" id="UP000887116"/>
    </source>
</evidence>
<dbReference type="EMBL" id="BMAO01021633">
    <property type="protein sequence ID" value="GFQ76220.1"/>
    <property type="molecule type" value="Genomic_DNA"/>
</dbReference>
<feature type="compositionally biased region" description="Polar residues" evidence="1">
    <location>
        <begin position="301"/>
        <end position="310"/>
    </location>
</feature>
<reference evidence="2" key="1">
    <citation type="submission" date="2020-07" db="EMBL/GenBank/DDBJ databases">
        <title>Multicomponent nature underlies the extraordinary mechanical properties of spider dragline silk.</title>
        <authorList>
            <person name="Kono N."/>
            <person name="Nakamura H."/>
            <person name="Mori M."/>
            <person name="Yoshida Y."/>
            <person name="Ohtoshi R."/>
            <person name="Malay A.D."/>
            <person name="Moran D.A.P."/>
            <person name="Tomita M."/>
            <person name="Numata K."/>
            <person name="Arakawa K."/>
        </authorList>
    </citation>
    <scope>NUCLEOTIDE SEQUENCE</scope>
</reference>
<feature type="compositionally biased region" description="Polar residues" evidence="1">
    <location>
        <begin position="148"/>
        <end position="162"/>
    </location>
</feature>
<gene>
    <name evidence="2" type="ORF">TNCT_392251</name>
</gene>
<name>A0A8X6KHG3_TRICU</name>
<feature type="compositionally biased region" description="Basic and acidic residues" evidence="1">
    <location>
        <begin position="287"/>
        <end position="298"/>
    </location>
</feature>
<keyword evidence="3" id="KW-1185">Reference proteome</keyword>
<feature type="compositionally biased region" description="Basic and acidic residues" evidence="1">
    <location>
        <begin position="249"/>
        <end position="270"/>
    </location>
</feature>
<feature type="compositionally biased region" description="Polar residues" evidence="1">
    <location>
        <begin position="274"/>
        <end position="286"/>
    </location>
</feature>
<evidence type="ECO:0000256" key="1">
    <source>
        <dbReference type="SAM" id="MobiDB-lite"/>
    </source>
</evidence>